<keyword evidence="2" id="KW-1185">Reference proteome</keyword>
<comment type="caution">
    <text evidence="1">The sequence shown here is derived from an EMBL/GenBank/DDBJ whole genome shotgun (WGS) entry which is preliminary data.</text>
</comment>
<dbReference type="PATRIC" id="fig|61647.13.peg.3152"/>
<gene>
    <name evidence="1" type="ORF">ABW06_25140</name>
</gene>
<protein>
    <submittedName>
        <fullName evidence="1">Uncharacterized protein</fullName>
    </submittedName>
</protein>
<name>A0A0F0VDG8_PLUGE</name>
<reference evidence="1 2" key="1">
    <citation type="submission" date="2015-05" db="EMBL/GenBank/DDBJ databases">
        <title>Genome sequences of Pluralibacter gergoviae.</title>
        <authorList>
            <person name="Greninger A.L."/>
            <person name="Miller S."/>
        </authorList>
    </citation>
    <scope>NUCLEOTIDE SEQUENCE [LARGE SCALE GENOMIC DNA]</scope>
    <source>
        <strain evidence="1 2">JS81F13</strain>
    </source>
</reference>
<dbReference type="AlphaFoldDB" id="A0A0F0VDG8"/>
<organism evidence="1 2">
    <name type="scientific">Pluralibacter gergoviae</name>
    <name type="common">Enterobacter gergoviae</name>
    <dbReference type="NCBI Taxonomy" id="61647"/>
    <lineage>
        <taxon>Bacteria</taxon>
        <taxon>Pseudomonadati</taxon>
        <taxon>Pseudomonadota</taxon>
        <taxon>Gammaproteobacteria</taxon>
        <taxon>Enterobacterales</taxon>
        <taxon>Enterobacteriaceae</taxon>
        <taxon>Pluralibacter</taxon>
    </lineage>
</organism>
<sequence>MFNRNDLTISMFYASSTNDDGSKTAAITVQVNGPAATAVQTSQLLCVTDKAKVKTYVVGEQSIKDGSDPLLVAIENYWRQNTQAVVGQLMNDVLEFIAGNVSQGTTWLGFNGLKVFENEPLENRIPESVLNADGGAKSE</sequence>
<evidence type="ECO:0000313" key="1">
    <source>
        <dbReference type="EMBL" id="KMK07616.1"/>
    </source>
</evidence>
<dbReference type="eggNOG" id="ENOG5031SQM">
    <property type="taxonomic scope" value="Bacteria"/>
</dbReference>
<dbReference type="Proteomes" id="UP000036196">
    <property type="component" value="Unassembled WGS sequence"/>
</dbReference>
<accession>A0A0F0VDG8</accession>
<dbReference type="EMBL" id="LDZF01000053">
    <property type="protein sequence ID" value="KMK07616.1"/>
    <property type="molecule type" value="Genomic_DNA"/>
</dbReference>
<evidence type="ECO:0000313" key="2">
    <source>
        <dbReference type="Proteomes" id="UP000036196"/>
    </source>
</evidence>
<proteinExistence type="predicted"/>
<dbReference type="STRING" id="61647.LG71_19570"/>
<dbReference type="RefSeq" id="WP_045290453.1">
    <property type="nucleotide sequence ID" value="NZ_JZYL01000038.1"/>
</dbReference>